<keyword evidence="5" id="KW-1185">Reference proteome</keyword>
<comment type="subcellular location">
    <subcellularLocation>
        <location evidence="3">Endoplasmic reticulum membrane</location>
        <topology evidence="3">Peripheral membrane protein</topology>
        <orientation evidence="3">Cytoplasmic side</orientation>
    </subcellularLocation>
</comment>
<dbReference type="PANTHER" id="PTHR12760">
    <property type="entry name" value="TETRATRICOPEPTIDE REPEAT PROTEIN"/>
    <property type="match status" value="1"/>
</dbReference>
<dbReference type="EMBL" id="JAVRRJ010000001">
    <property type="protein sequence ID" value="KAK5090586.1"/>
    <property type="molecule type" value="Genomic_DNA"/>
</dbReference>
<name>A0AAN7YKP6_9EURO</name>
<comment type="caution">
    <text evidence="4">The sequence shown here is derived from an EMBL/GenBank/DDBJ whole genome shotgun (WGS) entry which is preliminary data.</text>
</comment>
<evidence type="ECO:0000313" key="5">
    <source>
        <dbReference type="Proteomes" id="UP001309876"/>
    </source>
</evidence>
<evidence type="ECO:0000256" key="2">
    <source>
        <dbReference type="PROSITE-ProRule" id="PRU00339"/>
    </source>
</evidence>
<dbReference type="GO" id="GO:0072546">
    <property type="term" value="C:EMC complex"/>
    <property type="evidence" value="ECO:0007669"/>
    <property type="project" value="UniProtKB-UniRule"/>
</dbReference>
<gene>
    <name evidence="4" type="primary">oca3</name>
    <name evidence="4" type="ORF">LTR05_000760</name>
</gene>
<feature type="repeat" description="TPR" evidence="2">
    <location>
        <begin position="132"/>
        <end position="165"/>
    </location>
</feature>
<reference evidence="4 5" key="1">
    <citation type="submission" date="2023-08" db="EMBL/GenBank/DDBJ databases">
        <title>Black Yeasts Isolated from many extreme environments.</title>
        <authorList>
            <person name="Coleine C."/>
            <person name="Stajich J.E."/>
            <person name="Selbmann L."/>
        </authorList>
    </citation>
    <scope>NUCLEOTIDE SEQUENCE [LARGE SCALE GENOMIC DNA]</scope>
    <source>
        <strain evidence="4 5">CCFEE 5910</strain>
    </source>
</reference>
<dbReference type="Gene3D" id="1.25.40.10">
    <property type="entry name" value="Tetratricopeptide repeat domain"/>
    <property type="match status" value="1"/>
</dbReference>
<organism evidence="4 5">
    <name type="scientific">Lithohypha guttulata</name>
    <dbReference type="NCBI Taxonomy" id="1690604"/>
    <lineage>
        <taxon>Eukaryota</taxon>
        <taxon>Fungi</taxon>
        <taxon>Dikarya</taxon>
        <taxon>Ascomycota</taxon>
        <taxon>Pezizomycotina</taxon>
        <taxon>Eurotiomycetes</taxon>
        <taxon>Chaetothyriomycetidae</taxon>
        <taxon>Chaetothyriales</taxon>
        <taxon>Trichomeriaceae</taxon>
        <taxon>Lithohypha</taxon>
    </lineage>
</organism>
<dbReference type="InterPro" id="IPR019734">
    <property type="entry name" value="TPR_rpt"/>
</dbReference>
<keyword evidence="1 2" id="KW-0802">TPR repeat</keyword>
<comment type="subunit">
    <text evidence="3">Component of the ER membrane protein complex (EMC).</text>
</comment>
<dbReference type="SUPFAM" id="SSF48452">
    <property type="entry name" value="TPR-like"/>
    <property type="match status" value="1"/>
</dbReference>
<evidence type="ECO:0000256" key="3">
    <source>
        <dbReference type="RuleBase" id="RU367091"/>
    </source>
</evidence>
<accession>A0AAN7YKP6</accession>
<dbReference type="InterPro" id="IPR039856">
    <property type="entry name" value="EMC2-like"/>
</dbReference>
<evidence type="ECO:0000313" key="4">
    <source>
        <dbReference type="EMBL" id="KAK5090586.1"/>
    </source>
</evidence>
<evidence type="ECO:0000256" key="1">
    <source>
        <dbReference type="ARBA" id="ARBA00022803"/>
    </source>
</evidence>
<comment type="function">
    <text evidence="3">Part of the endoplasmic reticulum membrane protein complex (EMC) that enables the energy-independent insertion into endoplasmic reticulum membranes of newly synthesized membrane proteins.</text>
</comment>
<comment type="similarity">
    <text evidence="3">Belongs to the EMC2 family.</text>
</comment>
<keyword evidence="3" id="KW-0472">Membrane</keyword>
<keyword evidence="3" id="KW-0256">Endoplasmic reticulum</keyword>
<proteinExistence type="inferred from homology"/>
<dbReference type="InterPro" id="IPR011990">
    <property type="entry name" value="TPR-like_helical_dom_sf"/>
</dbReference>
<dbReference type="PROSITE" id="PS50005">
    <property type="entry name" value="TPR"/>
    <property type="match status" value="1"/>
</dbReference>
<protein>
    <recommendedName>
        <fullName evidence="3">ER membrane protein complex subunit 2</fullName>
    </recommendedName>
</protein>
<dbReference type="AlphaFoldDB" id="A0AAN7YKP6"/>
<dbReference type="Proteomes" id="UP001309876">
    <property type="component" value="Unassembled WGS sequence"/>
</dbReference>
<sequence>MATEMQHYNQNDPATVLSLSQRAPSMLSKSSLKPKSKLLSVVSAIEEPLEWAELEQIFLACLRSSDDETAHLCLERLTTRFGAENHRVMALRGLYQEAEAKNEEDLRRILQGYNKIVDADPMNFLATFPSDAEAWCELSDLYQTQGMSSQAIFCLEEALLIVPNAWNLHARLGELNYLASQSGQEGAPANEKHLTEAVRRFARSVELCQDYLRGLYGLKIATDKLSTSQPARTAEAISSDVVQQLNNMAATKLKHIIKQDSAHAVGPKKAEIIAAQALLDQSKS</sequence>